<dbReference type="NCBIfam" id="TIGR02427">
    <property type="entry name" value="protocat_pcaD"/>
    <property type="match status" value="1"/>
</dbReference>
<name>A0A7H0GHQ3_9BURK</name>
<dbReference type="InterPro" id="IPR026968">
    <property type="entry name" value="PcaD/CatD"/>
</dbReference>
<keyword evidence="2" id="KW-0378">Hydrolase</keyword>
<accession>A0A7H0GHQ3</accession>
<dbReference type="KEGG" id="daer:H9K75_16905"/>
<evidence type="ECO:0000259" key="1">
    <source>
        <dbReference type="Pfam" id="PF00561"/>
    </source>
</evidence>
<dbReference type="Gene3D" id="3.40.50.1820">
    <property type="entry name" value="alpha/beta hydrolase"/>
    <property type="match status" value="1"/>
</dbReference>
<dbReference type="GO" id="GO:0047570">
    <property type="term" value="F:3-oxoadipate enol-lactonase activity"/>
    <property type="evidence" value="ECO:0007669"/>
    <property type="project" value="UniProtKB-EC"/>
</dbReference>
<dbReference type="EC" id="3.1.1.24" evidence="2"/>
<organism evidence="2 3">
    <name type="scientific">Diaphorobacter aerolatus</name>
    <dbReference type="NCBI Taxonomy" id="1288495"/>
    <lineage>
        <taxon>Bacteria</taxon>
        <taxon>Pseudomonadati</taxon>
        <taxon>Pseudomonadota</taxon>
        <taxon>Betaproteobacteria</taxon>
        <taxon>Burkholderiales</taxon>
        <taxon>Comamonadaceae</taxon>
        <taxon>Diaphorobacter</taxon>
    </lineage>
</organism>
<dbReference type="GO" id="GO:0042952">
    <property type="term" value="P:beta-ketoadipate pathway"/>
    <property type="evidence" value="ECO:0007669"/>
    <property type="project" value="InterPro"/>
</dbReference>
<dbReference type="PRINTS" id="PR00111">
    <property type="entry name" value="ABHYDROLASE"/>
</dbReference>
<gene>
    <name evidence="2" type="primary">pcaD</name>
    <name evidence="2" type="ORF">H9K75_16905</name>
</gene>
<dbReference type="InterPro" id="IPR050471">
    <property type="entry name" value="AB_hydrolase"/>
</dbReference>
<reference evidence="2 3" key="1">
    <citation type="submission" date="2020-08" db="EMBL/GenBank/DDBJ databases">
        <title>Genome sequence of Diaphorobacter aerolatus KACC 16536T.</title>
        <authorList>
            <person name="Hyun D.-W."/>
            <person name="Bae J.-W."/>
        </authorList>
    </citation>
    <scope>NUCLEOTIDE SEQUENCE [LARGE SCALE GENOMIC DNA]</scope>
    <source>
        <strain evidence="2 3">KACC 16536</strain>
    </source>
</reference>
<dbReference type="PANTHER" id="PTHR43433">
    <property type="entry name" value="HYDROLASE, ALPHA/BETA FOLD FAMILY PROTEIN"/>
    <property type="match status" value="1"/>
</dbReference>
<dbReference type="SUPFAM" id="SSF53474">
    <property type="entry name" value="alpha/beta-Hydrolases"/>
    <property type="match status" value="1"/>
</dbReference>
<dbReference type="AlphaFoldDB" id="A0A7H0GHQ3"/>
<dbReference type="PANTHER" id="PTHR43433:SF5">
    <property type="entry name" value="AB HYDROLASE-1 DOMAIN-CONTAINING PROTEIN"/>
    <property type="match status" value="1"/>
</dbReference>
<dbReference type="EMBL" id="CP060783">
    <property type="protein sequence ID" value="QNP47819.1"/>
    <property type="molecule type" value="Genomic_DNA"/>
</dbReference>
<sequence>MTQRADRADTKRKKPVNQTDQFIPVRDGKLRVRVEGPQQAPALVFSNSLGTTLEMWDEQAARFAKDFRVVRYDTRGHGGSTVSPGPYSFDLLGADVVAVLDALKIERAHFCGISMGGFTGLWLAINAASRMNSMAVCNSAAKIGTPEAWNTRAAMVRANGVAAMQELADSSPERWFTKPFTQSDPQVVARAQAWIAAVNPQGYASCCDALAGADVRDQLARIAVRTLVIAGSADPVTTVADGRYLQQHIAGATFVELPASHLSNLEAPEAFDEALAQFLRASEKQ</sequence>
<dbReference type="Proteomes" id="UP000516028">
    <property type="component" value="Chromosome"/>
</dbReference>
<dbReference type="InterPro" id="IPR000073">
    <property type="entry name" value="AB_hydrolase_1"/>
</dbReference>
<proteinExistence type="predicted"/>
<feature type="domain" description="AB hydrolase-1" evidence="1">
    <location>
        <begin position="41"/>
        <end position="268"/>
    </location>
</feature>
<keyword evidence="3" id="KW-1185">Reference proteome</keyword>
<dbReference type="InterPro" id="IPR029058">
    <property type="entry name" value="AB_hydrolase_fold"/>
</dbReference>
<evidence type="ECO:0000313" key="3">
    <source>
        <dbReference type="Proteomes" id="UP000516028"/>
    </source>
</evidence>
<protein>
    <submittedName>
        <fullName evidence="2">3-oxoadipate enol-lactonase</fullName>
        <ecNumber evidence="2">3.1.1.24</ecNumber>
    </submittedName>
</protein>
<dbReference type="Pfam" id="PF00561">
    <property type="entry name" value="Abhydrolase_1"/>
    <property type="match status" value="1"/>
</dbReference>
<evidence type="ECO:0000313" key="2">
    <source>
        <dbReference type="EMBL" id="QNP47819.1"/>
    </source>
</evidence>